<dbReference type="InterPro" id="IPR016162">
    <property type="entry name" value="Ald_DH_N"/>
</dbReference>
<dbReference type="AlphaFoldDB" id="A0A9J6PH60"/>
<dbReference type="EC" id="1.2.1.3" evidence="3"/>
<dbReference type="Proteomes" id="UP001055804">
    <property type="component" value="Unassembled WGS sequence"/>
</dbReference>
<dbReference type="Gene3D" id="3.40.605.10">
    <property type="entry name" value="Aldehyde Dehydrogenase, Chain A, domain 1"/>
    <property type="match status" value="1"/>
</dbReference>
<dbReference type="InterPro" id="IPR016160">
    <property type="entry name" value="Ald_DH_CS_CYS"/>
</dbReference>
<gene>
    <name evidence="8" type="ORF">NJQ99_12045</name>
</gene>
<name>A0A9J6PH60_9PROT</name>
<evidence type="ECO:0000313" key="9">
    <source>
        <dbReference type="Proteomes" id="UP001055804"/>
    </source>
</evidence>
<organism evidence="8 9">
    <name type="scientific">Futiania mangrovi</name>
    <dbReference type="NCBI Taxonomy" id="2959716"/>
    <lineage>
        <taxon>Bacteria</taxon>
        <taxon>Pseudomonadati</taxon>
        <taxon>Pseudomonadota</taxon>
        <taxon>Alphaproteobacteria</taxon>
        <taxon>Futianiales</taxon>
        <taxon>Futianiaceae</taxon>
        <taxon>Futiania</taxon>
    </lineage>
</organism>
<evidence type="ECO:0000256" key="3">
    <source>
        <dbReference type="ARBA" id="ARBA00024226"/>
    </source>
</evidence>
<keyword evidence="2 6" id="KW-0560">Oxidoreductase</keyword>
<keyword evidence="9" id="KW-1185">Reference proteome</keyword>
<dbReference type="FunFam" id="3.40.605.10:FF:000007">
    <property type="entry name" value="NAD/NADP-dependent betaine aldehyde dehydrogenase"/>
    <property type="match status" value="1"/>
</dbReference>
<dbReference type="InterPro" id="IPR016161">
    <property type="entry name" value="Ald_DH/histidinol_DH"/>
</dbReference>
<feature type="active site" evidence="5">
    <location>
        <position position="244"/>
    </location>
</feature>
<evidence type="ECO:0000313" key="8">
    <source>
        <dbReference type="EMBL" id="MCP1337147.1"/>
    </source>
</evidence>
<feature type="domain" description="Aldehyde dehydrogenase" evidence="7">
    <location>
        <begin position="13"/>
        <end position="468"/>
    </location>
</feature>
<protein>
    <recommendedName>
        <fullName evidence="3">aldehyde dehydrogenase (NAD(+))</fullName>
        <ecNumber evidence="3">1.2.1.3</ecNumber>
    </recommendedName>
</protein>
<comment type="catalytic activity">
    <reaction evidence="4">
        <text>an aldehyde + NAD(+) + H2O = a carboxylate + NADH + 2 H(+)</text>
        <dbReference type="Rhea" id="RHEA:16185"/>
        <dbReference type="ChEBI" id="CHEBI:15377"/>
        <dbReference type="ChEBI" id="CHEBI:15378"/>
        <dbReference type="ChEBI" id="CHEBI:17478"/>
        <dbReference type="ChEBI" id="CHEBI:29067"/>
        <dbReference type="ChEBI" id="CHEBI:57540"/>
        <dbReference type="ChEBI" id="CHEBI:57945"/>
        <dbReference type="EC" id="1.2.1.3"/>
    </reaction>
</comment>
<sequence>MLDLNKHFIDGAWSSSSGDVIEAIDPSTETVFARVARGTANDVDHAVNAARAAFPAFAATPVGERIRLLEAIASGLEARRTEISEAMSVEMGVPRKAADAVHFPSGPAHFREAARVLASFAFDEQQGSTMVTHEPIGVCGLITPWNFPINQVACKVAPALAAGCTMVLKPSEISPWSAAIIAEVIADAGAPSGTFNLVQGDGLTTGSALTVHPLVDMISFTGSTRAGVEISKAAADTVKRVTLELGGKSPNIILPDADLEDAVSKGVARCFNNSGQSCIAPTRMLVPRPLLEKAEAIAARVAGETLAGPADSPGSVIGPVANAAQFAKVQAYIEAGVASGARLVAGGPGRPDGIVRGFVVQPTVFSDVDPSMAIAREEIFGPVLCLIPYEDENDAVRIANDIPYGLAAFVQGRDMTAVRRVARQMRAGIVQMNYPPVDRSAPFGGYKQSGNGREWGVHGLREYLEVKAMVGFGEA</sequence>
<dbReference type="Gene3D" id="3.40.309.10">
    <property type="entry name" value="Aldehyde Dehydrogenase, Chain A, domain 2"/>
    <property type="match status" value="1"/>
</dbReference>
<dbReference type="Pfam" id="PF00171">
    <property type="entry name" value="Aldedh"/>
    <property type="match status" value="1"/>
</dbReference>
<dbReference type="SUPFAM" id="SSF53720">
    <property type="entry name" value="ALDH-like"/>
    <property type="match status" value="1"/>
</dbReference>
<evidence type="ECO:0000256" key="4">
    <source>
        <dbReference type="ARBA" id="ARBA00049194"/>
    </source>
</evidence>
<dbReference type="InterPro" id="IPR029510">
    <property type="entry name" value="Ald_DH_CS_GLU"/>
</dbReference>
<dbReference type="PANTHER" id="PTHR42804:SF1">
    <property type="entry name" value="ALDEHYDE DEHYDROGENASE-RELATED"/>
    <property type="match status" value="1"/>
</dbReference>
<dbReference type="RefSeq" id="WP_269333079.1">
    <property type="nucleotide sequence ID" value="NZ_JAMZFT010000002.1"/>
</dbReference>
<evidence type="ECO:0000259" key="7">
    <source>
        <dbReference type="Pfam" id="PF00171"/>
    </source>
</evidence>
<evidence type="ECO:0000256" key="6">
    <source>
        <dbReference type="RuleBase" id="RU003345"/>
    </source>
</evidence>
<dbReference type="CDD" id="cd07138">
    <property type="entry name" value="ALDH_CddD_SSP0762"/>
    <property type="match status" value="1"/>
</dbReference>
<reference evidence="8" key="1">
    <citation type="submission" date="2022-06" db="EMBL/GenBank/DDBJ databases">
        <title>Isolation and Genomics of Futiania mangrovii gen. nov., sp. nov., a Rare and Metabolically-versatile member in the Class Alphaproteobacteria.</title>
        <authorList>
            <person name="Liu L."/>
            <person name="Huang W.-C."/>
            <person name="Pan J."/>
            <person name="Li J."/>
            <person name="Huang Y."/>
            <person name="Du H."/>
            <person name="Liu Y."/>
            <person name="Li M."/>
        </authorList>
    </citation>
    <scope>NUCLEOTIDE SEQUENCE</scope>
    <source>
        <strain evidence="8">FT118</strain>
    </source>
</reference>
<evidence type="ECO:0000256" key="1">
    <source>
        <dbReference type="ARBA" id="ARBA00009986"/>
    </source>
</evidence>
<comment type="caution">
    <text evidence="8">The sequence shown here is derived from an EMBL/GenBank/DDBJ whole genome shotgun (WGS) entry which is preliminary data.</text>
</comment>
<dbReference type="PANTHER" id="PTHR42804">
    <property type="entry name" value="ALDEHYDE DEHYDROGENASE"/>
    <property type="match status" value="1"/>
</dbReference>
<dbReference type="GO" id="GO:0004029">
    <property type="term" value="F:aldehyde dehydrogenase (NAD+) activity"/>
    <property type="evidence" value="ECO:0007669"/>
    <property type="project" value="UniProtKB-EC"/>
</dbReference>
<proteinExistence type="inferred from homology"/>
<evidence type="ECO:0000256" key="2">
    <source>
        <dbReference type="ARBA" id="ARBA00023002"/>
    </source>
</evidence>
<dbReference type="InterPro" id="IPR015590">
    <property type="entry name" value="Aldehyde_DH_dom"/>
</dbReference>
<accession>A0A9J6PH60</accession>
<dbReference type="InterPro" id="IPR016163">
    <property type="entry name" value="Ald_DH_C"/>
</dbReference>
<dbReference type="PROSITE" id="PS00687">
    <property type="entry name" value="ALDEHYDE_DEHYDR_GLU"/>
    <property type="match status" value="1"/>
</dbReference>
<evidence type="ECO:0000256" key="5">
    <source>
        <dbReference type="PROSITE-ProRule" id="PRU10007"/>
    </source>
</evidence>
<dbReference type="EMBL" id="JAMZFT010000002">
    <property type="protein sequence ID" value="MCP1337147.1"/>
    <property type="molecule type" value="Genomic_DNA"/>
</dbReference>
<comment type="similarity">
    <text evidence="1 6">Belongs to the aldehyde dehydrogenase family.</text>
</comment>
<dbReference type="PROSITE" id="PS00070">
    <property type="entry name" value="ALDEHYDE_DEHYDR_CYS"/>
    <property type="match status" value="1"/>
</dbReference>